<feature type="region of interest" description="Disordered" evidence="3">
    <location>
        <begin position="356"/>
        <end position="375"/>
    </location>
</feature>
<reference evidence="5 6" key="1">
    <citation type="submission" date="2020-04" db="EMBL/GenBank/DDBJ databases">
        <title>Novel species.</title>
        <authorList>
            <person name="Teo W.F.A."/>
            <person name="Lipun K."/>
            <person name="Srisuk N."/>
            <person name="Duangmal K."/>
        </authorList>
    </citation>
    <scope>NUCLEOTIDE SEQUENCE [LARGE SCALE GENOMIC DNA]</scope>
    <source>
        <strain evidence="5 6">K13G38</strain>
    </source>
</reference>
<proteinExistence type="predicted"/>
<dbReference type="InterPro" id="IPR050493">
    <property type="entry name" value="FAD-dep_Monooxygenase_BioMet"/>
</dbReference>
<evidence type="ECO:0000259" key="4">
    <source>
        <dbReference type="Pfam" id="PF01494"/>
    </source>
</evidence>
<name>A0ABX1IXE4_9PSEU</name>
<protein>
    <submittedName>
        <fullName evidence="5">Monooxygenase</fullName>
    </submittedName>
</protein>
<dbReference type="PANTHER" id="PTHR13789:SF309">
    <property type="entry name" value="PUTATIVE (AFU_ORTHOLOGUE AFUA_6G14510)-RELATED"/>
    <property type="match status" value="1"/>
</dbReference>
<comment type="caution">
    <text evidence="5">The sequence shown here is derived from an EMBL/GenBank/DDBJ whole genome shotgun (WGS) entry which is preliminary data.</text>
</comment>
<evidence type="ECO:0000313" key="6">
    <source>
        <dbReference type="Proteomes" id="UP000715441"/>
    </source>
</evidence>
<evidence type="ECO:0000256" key="1">
    <source>
        <dbReference type="ARBA" id="ARBA00023002"/>
    </source>
</evidence>
<dbReference type="EMBL" id="JAAXLS010000002">
    <property type="protein sequence ID" value="NKQ52173.1"/>
    <property type="molecule type" value="Genomic_DNA"/>
</dbReference>
<keyword evidence="2 5" id="KW-0503">Monooxygenase</keyword>
<evidence type="ECO:0000313" key="5">
    <source>
        <dbReference type="EMBL" id="NKQ52173.1"/>
    </source>
</evidence>
<dbReference type="PANTHER" id="PTHR13789">
    <property type="entry name" value="MONOOXYGENASE"/>
    <property type="match status" value="1"/>
</dbReference>
<organism evidence="5 6">
    <name type="scientific">Amycolatopsis acididurans</name>
    <dbReference type="NCBI Taxonomy" id="2724524"/>
    <lineage>
        <taxon>Bacteria</taxon>
        <taxon>Bacillati</taxon>
        <taxon>Actinomycetota</taxon>
        <taxon>Actinomycetes</taxon>
        <taxon>Pseudonocardiales</taxon>
        <taxon>Pseudonocardiaceae</taxon>
        <taxon>Amycolatopsis</taxon>
    </lineage>
</organism>
<evidence type="ECO:0000256" key="3">
    <source>
        <dbReference type="SAM" id="MobiDB-lite"/>
    </source>
</evidence>
<dbReference type="GO" id="GO:0004497">
    <property type="term" value="F:monooxygenase activity"/>
    <property type="evidence" value="ECO:0007669"/>
    <property type="project" value="UniProtKB-KW"/>
</dbReference>
<accession>A0ABX1IXE4</accession>
<dbReference type="Pfam" id="PF01494">
    <property type="entry name" value="FAD_binding_3"/>
    <property type="match status" value="1"/>
</dbReference>
<dbReference type="InterPro" id="IPR036188">
    <property type="entry name" value="FAD/NAD-bd_sf"/>
</dbReference>
<gene>
    <name evidence="5" type="ORF">HFP15_04680</name>
</gene>
<dbReference type="Gene3D" id="3.50.50.60">
    <property type="entry name" value="FAD/NAD(P)-binding domain"/>
    <property type="match status" value="1"/>
</dbReference>
<feature type="domain" description="FAD-binding" evidence="4">
    <location>
        <begin position="2"/>
        <end position="320"/>
    </location>
</feature>
<dbReference type="Proteomes" id="UP000715441">
    <property type="component" value="Unassembled WGS sequence"/>
</dbReference>
<dbReference type="InterPro" id="IPR002938">
    <property type="entry name" value="FAD-bd"/>
</dbReference>
<dbReference type="SUPFAM" id="SSF51905">
    <property type="entry name" value="FAD/NAD(P)-binding domain"/>
    <property type="match status" value="1"/>
</dbReference>
<keyword evidence="1" id="KW-0560">Oxidoreductase</keyword>
<feature type="compositionally biased region" description="Polar residues" evidence="3">
    <location>
        <begin position="365"/>
        <end position="375"/>
    </location>
</feature>
<keyword evidence="6" id="KW-1185">Reference proteome</keyword>
<sequence>MAGGGIAGPAVALALHKAGFQATVFEGHADTGEDAGAFLTLARNGITALAQFDADDLVAGAGFPLTSMQVLTSDGETAATAPLPGYRCLRRAELCGLLQAETVRRGIPLHHGKRVEAVVESDVDVTVRFGDGSTASGELLIGADGLNSAVRSFVAPAAAPRYAGQRVFYGYTEAGTPPHEQERIVMVRGSAVAFGYAVSPGGETSWFGRVHAEENSAVDRHRLLDLLRPDATPAADIVAATSGPVLATDARDVPSVARWSTRRTLLVGDAAHAASPATGQGASMALEDAVVLAKALRDSASPFETYERARRPRVEHNIANSARMTAGATSTVPRRREPVSEDELAAQLDWDTPLAGEVRRGPCGGTSSAGTTARC</sequence>
<evidence type="ECO:0000256" key="2">
    <source>
        <dbReference type="ARBA" id="ARBA00023033"/>
    </source>
</evidence>
<dbReference type="PRINTS" id="PR00420">
    <property type="entry name" value="RNGMNOXGNASE"/>
</dbReference>